<keyword evidence="6" id="KW-0347">Helicase</keyword>
<dbReference type="InterPro" id="IPR037235">
    <property type="entry name" value="TRCF-like_C_D7"/>
</dbReference>
<dbReference type="InterPro" id="IPR041471">
    <property type="entry name" value="UvrB_inter"/>
</dbReference>
<evidence type="ECO:0000256" key="5">
    <source>
        <dbReference type="ARBA" id="ARBA00022801"/>
    </source>
</evidence>
<dbReference type="Pfam" id="PF00270">
    <property type="entry name" value="DEAD"/>
    <property type="match status" value="1"/>
</dbReference>
<evidence type="ECO:0000256" key="13">
    <source>
        <dbReference type="HAMAP-Rule" id="MF_00969"/>
    </source>
</evidence>
<dbReference type="InterPro" id="IPR036101">
    <property type="entry name" value="CarD-like/TRCF_RID_sf"/>
</dbReference>
<keyword evidence="7 13" id="KW-0067">ATP-binding</keyword>
<keyword evidence="8 13" id="KW-0238">DNA-binding</keyword>
<dbReference type="SMART" id="SM00487">
    <property type="entry name" value="DEXDc"/>
    <property type="match status" value="1"/>
</dbReference>
<dbReference type="Pfam" id="PF17757">
    <property type="entry name" value="UvrB_inter"/>
    <property type="match status" value="1"/>
</dbReference>
<dbReference type="Pfam" id="PF21132">
    <property type="entry name" value="MFD_D3"/>
    <property type="match status" value="1"/>
</dbReference>
<comment type="function">
    <text evidence="13">Couples transcription and DNA repair by recognizing RNA polymerase (RNAP) stalled at DNA lesions. Mediates ATP-dependent release of RNAP and its truncated transcript from the DNA, and recruitment of nucleotide excision repair machinery to the damaged site.</text>
</comment>
<dbReference type="PROSITE" id="PS51192">
    <property type="entry name" value="HELICASE_ATP_BIND_1"/>
    <property type="match status" value="1"/>
</dbReference>
<keyword evidence="2 13" id="KW-0963">Cytoplasm</keyword>
<evidence type="ECO:0000259" key="15">
    <source>
        <dbReference type="PROSITE" id="PS51194"/>
    </source>
</evidence>
<gene>
    <name evidence="13 16" type="primary">mfd</name>
    <name evidence="16" type="ORF">HF838_17860</name>
</gene>
<dbReference type="SUPFAM" id="SSF143517">
    <property type="entry name" value="TRCF domain-like"/>
    <property type="match status" value="1"/>
</dbReference>
<comment type="caution">
    <text evidence="16">The sequence shown here is derived from an EMBL/GenBank/DDBJ whole genome shotgun (WGS) entry which is preliminary data.</text>
</comment>
<dbReference type="Gene3D" id="3.40.50.300">
    <property type="entry name" value="P-loop containing nucleotide triphosphate hydrolases"/>
    <property type="match status" value="2"/>
</dbReference>
<evidence type="ECO:0000256" key="2">
    <source>
        <dbReference type="ARBA" id="ARBA00022490"/>
    </source>
</evidence>
<keyword evidence="4 13" id="KW-0227">DNA damage</keyword>
<evidence type="ECO:0000256" key="12">
    <source>
        <dbReference type="ARBA" id="ARBA00070128"/>
    </source>
</evidence>
<dbReference type="SMART" id="SM00982">
    <property type="entry name" value="TRCF"/>
    <property type="match status" value="1"/>
</dbReference>
<comment type="similarity">
    <text evidence="11 13">In the C-terminal section; belongs to the helicase family. RecG subfamily.</text>
</comment>
<organism evidence="16 17">
    <name type="scientific">Aneurinibacillus aneurinilyticus</name>
    <name type="common">Bacillus aneurinolyticus</name>
    <dbReference type="NCBI Taxonomy" id="1391"/>
    <lineage>
        <taxon>Bacteria</taxon>
        <taxon>Bacillati</taxon>
        <taxon>Bacillota</taxon>
        <taxon>Bacilli</taxon>
        <taxon>Bacillales</taxon>
        <taxon>Paenibacillaceae</taxon>
        <taxon>Aneurinibacillus group</taxon>
        <taxon>Aneurinibacillus</taxon>
    </lineage>
</organism>
<dbReference type="InterPro" id="IPR027417">
    <property type="entry name" value="P-loop_NTPase"/>
</dbReference>
<dbReference type="EC" id="3.6.4.-" evidence="13"/>
<dbReference type="InterPro" id="IPR014001">
    <property type="entry name" value="Helicase_ATP-bd"/>
</dbReference>
<dbReference type="NCBIfam" id="TIGR00580">
    <property type="entry name" value="mfd"/>
    <property type="match status" value="1"/>
</dbReference>
<dbReference type="PROSITE" id="PS51194">
    <property type="entry name" value="HELICASE_CTER"/>
    <property type="match status" value="1"/>
</dbReference>
<dbReference type="GO" id="GO:0000716">
    <property type="term" value="P:transcription-coupled nucleotide-excision repair, DNA damage recognition"/>
    <property type="evidence" value="ECO:0007669"/>
    <property type="project" value="UniProtKB-UniRule"/>
</dbReference>
<dbReference type="InterPro" id="IPR001650">
    <property type="entry name" value="Helicase_C-like"/>
</dbReference>
<evidence type="ECO:0000256" key="8">
    <source>
        <dbReference type="ARBA" id="ARBA00023125"/>
    </source>
</evidence>
<dbReference type="GO" id="GO:0006355">
    <property type="term" value="P:regulation of DNA-templated transcription"/>
    <property type="evidence" value="ECO:0007669"/>
    <property type="project" value="UniProtKB-UniRule"/>
</dbReference>
<dbReference type="SUPFAM" id="SSF141259">
    <property type="entry name" value="CarD-like"/>
    <property type="match status" value="1"/>
</dbReference>
<name>A0A848CRJ9_ANEAE</name>
<sequence>MHSQREEEKRLQGLVEKFKRDDEFEAIVDSYKRGLREQLASGLSNSARQVFYAALYQTMARPLVIVTHNMFQAQKIYDDMNQLLPSDEVWLYPANEMVLSEVSISSPETLSQRIEVLNALAAGKRGVLVVPYAGVRRTVIPVDEWKRAQYPLAIGEEIVLENFLEKMIALGYERVEMVETRGEISVRGGIIDIFPVYMSHPVRIELFDTEVDSIRTFDISNQRSIENLQEILIGPTREVFGGQEIFMQAAEKLEQHMNATLPKVKAAQVKELIVEKVGWEIEQLRQGHSFTGIYKYISFLYSSQQTLIDYLKEKPLVLIDEPSRIVEAAAQLDKDEAEWKTALVQEGEFLPDIDLSHSLENIIAPKKWPILHTSLFLRQVPKTNPQNIVNFNCKAMQNFHGQMNVLKTEIERWKKSNAVVVFCAADEERARRMERVFHDYDIEVDIVLSPDKALVSSRPVITIGNLQSGFEIPMQHLVVVTESEVFTQKQRKASKTRKNISNAERIKSYTELQVGDYVVHVNHGIGKYLGIDTLEINGIHKDYLHVKYAGNDKLYVPIEQIDQVQKYVGSEEKEPKVYKLGGTDWKKVKSKVRASVQDIAQDLIRLYAERQQAKGYAFTKDGEEMREFEAMFPYDETEDQLRAIREIKEDMEKERPMDRLLCGDVGYGKTEVAIRAAFKAVMDGKQVAVLVPTTILAQQHYETFRERFADYPVNISVISRFRARKEQTQTIKGLKDGTIDIVIGTHRLLSKDVVFKELGLLIVDEEQRFGVTHKEKLKRLKTNVDVLTLTATPIPRTLHMSMLGVRDLSVIETPPENRFPVQTYVMEYSAGLVREAIERELAREGQVYFLYNQVQGIDQMADQIRMLVPDARVVVAHGQMNETELESVMLSFLEGEADVLVSTTIIETGVDIPNVNTLIVTNADRMGLSQLYQLRGRVGRSNRIAYAYFTYQRDKVLTEVAEKRLQAIKEFTELGSGFKIAMRDLSIRGAGNLLGAEQHGFIASVGFDLYSQMLKDAIEELKGEPQKEEEVHPEINLTIDAFIPSDYIQDGKQKIEMYKKFAAVSSFEEIEDLTEELMDRFGNIPQSVSSLLLVSRLRVYAIRHRIVEIAQKAETIQMVFHEDQSAKVDWGDLYEIKGPLLRRITPSRQGQQVVVGIKVKGLKPEESIELVESFLIQFDELKKKKEGEEATDVAN</sequence>
<dbReference type="Gene3D" id="3.40.50.11180">
    <property type="match status" value="1"/>
</dbReference>
<dbReference type="InterPro" id="IPR003711">
    <property type="entry name" value="CarD-like/TRCF_RID"/>
</dbReference>
<dbReference type="FunFam" id="3.40.50.300:FF:000546">
    <property type="entry name" value="Transcription-repair-coupling factor"/>
    <property type="match status" value="1"/>
</dbReference>
<keyword evidence="5 13" id="KW-0378">Hydrolase</keyword>
<dbReference type="EMBL" id="JABAGO010000039">
    <property type="protein sequence ID" value="NMF00095.1"/>
    <property type="molecule type" value="Genomic_DNA"/>
</dbReference>
<evidence type="ECO:0000259" key="14">
    <source>
        <dbReference type="PROSITE" id="PS51192"/>
    </source>
</evidence>
<dbReference type="GO" id="GO:0016787">
    <property type="term" value="F:hydrolase activity"/>
    <property type="evidence" value="ECO:0007669"/>
    <property type="project" value="UniProtKB-KW"/>
</dbReference>
<dbReference type="Gene3D" id="2.40.10.170">
    <property type="match status" value="1"/>
</dbReference>
<keyword evidence="9 13" id="KW-0234">DNA repair</keyword>
<feature type="domain" description="Helicase ATP-binding" evidence="14">
    <location>
        <begin position="650"/>
        <end position="811"/>
    </location>
</feature>
<dbReference type="OrthoDB" id="9804325at2"/>
<dbReference type="SMART" id="SM01058">
    <property type="entry name" value="CarD_TRCF"/>
    <property type="match status" value="1"/>
</dbReference>
<evidence type="ECO:0000256" key="1">
    <source>
        <dbReference type="ARBA" id="ARBA00004496"/>
    </source>
</evidence>
<keyword evidence="3 13" id="KW-0547">Nucleotide-binding</keyword>
<evidence type="ECO:0000256" key="7">
    <source>
        <dbReference type="ARBA" id="ARBA00022840"/>
    </source>
</evidence>
<dbReference type="Gene3D" id="3.30.2060.10">
    <property type="entry name" value="Penicillin-binding protein 1b domain"/>
    <property type="match status" value="1"/>
</dbReference>
<dbReference type="PANTHER" id="PTHR47964:SF1">
    <property type="entry name" value="ATP-DEPENDENT DNA HELICASE HOMOLOG RECG, CHLOROPLASTIC"/>
    <property type="match status" value="1"/>
</dbReference>
<dbReference type="SMART" id="SM00490">
    <property type="entry name" value="HELICc"/>
    <property type="match status" value="1"/>
</dbReference>
<evidence type="ECO:0000256" key="4">
    <source>
        <dbReference type="ARBA" id="ARBA00022763"/>
    </source>
</evidence>
<dbReference type="Proteomes" id="UP000561326">
    <property type="component" value="Unassembled WGS sequence"/>
</dbReference>
<dbReference type="InterPro" id="IPR004576">
    <property type="entry name" value="Mfd"/>
</dbReference>
<dbReference type="SUPFAM" id="SSF52540">
    <property type="entry name" value="P-loop containing nucleoside triphosphate hydrolases"/>
    <property type="match status" value="4"/>
</dbReference>
<evidence type="ECO:0000256" key="3">
    <source>
        <dbReference type="ARBA" id="ARBA00022741"/>
    </source>
</evidence>
<evidence type="ECO:0000256" key="10">
    <source>
        <dbReference type="ARBA" id="ARBA00061104"/>
    </source>
</evidence>
<dbReference type="Pfam" id="PF02559">
    <property type="entry name" value="CarD_TRCF_RID"/>
    <property type="match status" value="1"/>
</dbReference>
<protein>
    <recommendedName>
        <fullName evidence="12 13">Transcription-repair-coupling factor</fullName>
        <shortName evidence="13">TRCF</shortName>
        <ecNumber evidence="13">3.6.4.-</ecNumber>
    </recommendedName>
</protein>
<dbReference type="CDD" id="cd17991">
    <property type="entry name" value="DEXHc_TRCF"/>
    <property type="match status" value="1"/>
</dbReference>
<dbReference type="AlphaFoldDB" id="A0A848CRJ9"/>
<dbReference type="GO" id="GO:0003684">
    <property type="term" value="F:damaged DNA binding"/>
    <property type="evidence" value="ECO:0007669"/>
    <property type="project" value="InterPro"/>
</dbReference>
<dbReference type="GO" id="GO:0005524">
    <property type="term" value="F:ATP binding"/>
    <property type="evidence" value="ECO:0007669"/>
    <property type="project" value="UniProtKB-UniRule"/>
</dbReference>
<proteinExistence type="inferred from homology"/>
<dbReference type="InterPro" id="IPR048635">
    <property type="entry name" value="MFD_D3"/>
</dbReference>
<dbReference type="InterPro" id="IPR011545">
    <property type="entry name" value="DEAD/DEAH_box_helicase_dom"/>
</dbReference>
<dbReference type="GO" id="GO:0005737">
    <property type="term" value="C:cytoplasm"/>
    <property type="evidence" value="ECO:0007669"/>
    <property type="project" value="UniProtKB-SubCell"/>
</dbReference>
<evidence type="ECO:0000256" key="11">
    <source>
        <dbReference type="ARBA" id="ARBA00061399"/>
    </source>
</evidence>
<dbReference type="InterPro" id="IPR047112">
    <property type="entry name" value="RecG/Mfd"/>
</dbReference>
<evidence type="ECO:0000256" key="9">
    <source>
        <dbReference type="ARBA" id="ARBA00023204"/>
    </source>
</evidence>
<evidence type="ECO:0000313" key="16">
    <source>
        <dbReference type="EMBL" id="NMF00095.1"/>
    </source>
</evidence>
<evidence type="ECO:0000256" key="6">
    <source>
        <dbReference type="ARBA" id="ARBA00022806"/>
    </source>
</evidence>
<reference evidence="16 17" key="1">
    <citation type="submission" date="2020-04" db="EMBL/GenBank/DDBJ databases">
        <authorList>
            <person name="Hitch T.C.A."/>
            <person name="Wylensek D."/>
            <person name="Clavel T."/>
        </authorList>
    </citation>
    <scope>NUCLEOTIDE SEQUENCE [LARGE SCALE GENOMIC DNA]</scope>
    <source>
        <strain evidence="16 17">WB01_D5_05</strain>
    </source>
</reference>
<accession>A0A848CRJ9</accession>
<feature type="domain" description="Helicase C-terminal" evidence="15">
    <location>
        <begin position="836"/>
        <end position="986"/>
    </location>
</feature>
<dbReference type="GO" id="GO:0003678">
    <property type="term" value="F:DNA helicase activity"/>
    <property type="evidence" value="ECO:0007669"/>
    <property type="project" value="TreeGrafter"/>
</dbReference>
<dbReference type="Pfam" id="PF00271">
    <property type="entry name" value="Helicase_C"/>
    <property type="match status" value="1"/>
</dbReference>
<dbReference type="HAMAP" id="MF_00969">
    <property type="entry name" value="TRCF"/>
    <property type="match status" value="1"/>
</dbReference>
<dbReference type="PANTHER" id="PTHR47964">
    <property type="entry name" value="ATP-DEPENDENT DNA HELICASE HOMOLOG RECG, CHLOROPLASTIC"/>
    <property type="match status" value="1"/>
</dbReference>
<comment type="similarity">
    <text evidence="10 13">In the N-terminal section; belongs to the UvrB family.</text>
</comment>
<dbReference type="InterPro" id="IPR005118">
    <property type="entry name" value="TRCF_C"/>
</dbReference>
<dbReference type="Gene3D" id="3.90.1150.50">
    <property type="entry name" value="Transcription-repair-coupling factor, D7 domain"/>
    <property type="match status" value="1"/>
</dbReference>
<dbReference type="Gene3D" id="3.40.50.11140">
    <property type="match status" value="1"/>
</dbReference>
<evidence type="ECO:0000313" key="17">
    <source>
        <dbReference type="Proteomes" id="UP000561326"/>
    </source>
</evidence>
<comment type="subcellular location">
    <subcellularLocation>
        <location evidence="1 13">Cytoplasm</location>
    </subcellularLocation>
</comment>
<dbReference type="Pfam" id="PF03461">
    <property type="entry name" value="TRCF"/>
    <property type="match status" value="1"/>
</dbReference>